<evidence type="ECO:0000256" key="9">
    <source>
        <dbReference type="ARBA" id="ARBA00023136"/>
    </source>
</evidence>
<keyword evidence="7 14" id="KW-0812">Transmembrane</keyword>
<keyword evidence="17" id="KW-0969">Cilium</keyword>
<dbReference type="InterPro" id="IPR043427">
    <property type="entry name" value="YscJ/FliF"/>
</dbReference>
<protein>
    <recommendedName>
        <fullName evidence="5 12">Flagellar M-ring protein</fullName>
    </recommendedName>
</protein>
<name>A0A4R6E6S8_SCAGO</name>
<dbReference type="GO" id="GO:0005886">
    <property type="term" value="C:plasma membrane"/>
    <property type="evidence" value="ECO:0007669"/>
    <property type="project" value="UniProtKB-SubCell"/>
</dbReference>
<dbReference type="GO" id="GO:0009431">
    <property type="term" value="C:bacterial-type flagellum basal body, MS ring"/>
    <property type="evidence" value="ECO:0007669"/>
    <property type="project" value="InterPro"/>
</dbReference>
<evidence type="ECO:0000259" key="16">
    <source>
        <dbReference type="Pfam" id="PF08345"/>
    </source>
</evidence>
<feature type="domain" description="Flagellar M-ring C-terminal" evidence="16">
    <location>
        <begin position="258"/>
        <end position="414"/>
    </location>
</feature>
<keyword evidence="10 12" id="KW-0975">Bacterial flagellum</keyword>
<sequence>MNQNLLEKARQWLAVVMAKLDGKKRIALFATAAIAATAIISAIVLGGNYGYVALYGSQQNIPVSQVISVLDESKTPYRIDPSSGQILVAEESLSQVRMTLAAKGVQALSPDGYKLMDKDEVLGSSQFVQNIRYKRSLEGEMAKSIMSLDAVENARVHLALNEDSSFVVSEQPKNSASVVVRMHYGNTLSLDQVNAIIHLVSGSVPGLLPSQVSIIDQSGNLLSDGVSGGEGSRAVTRKNDQVVKDIQAKTRASIENLLASLVGKGNYRVSVMPQVDLSTVEETQENYGDAPKVSREEKAEDRNTDQLAMGIPGSLSNRPPMAPANAQQGKREPAAMSLHTENKSDYAYDRNVKHIQHPGFTVTRLNVAVVLNRNATFVKNWHAPQVQQITTMLNTAAGIDAQRGDTLTLTMMSFVAPSESDYPKLPWWQDSDILGWAKLAGSLLLALIILLFFVRPTMKRMNAARDERKALAAAEATNQALRLDAKADTQTVTDTVREFELPTLPVDEPLPSPTSGLEAKLEYLQKLAIEDTDRVAEVIRQWITSNERIENK</sequence>
<dbReference type="RefSeq" id="WP_133461970.1">
    <property type="nucleotide sequence ID" value="NZ_SNVX01000015.1"/>
</dbReference>
<dbReference type="InterPro" id="IPR006182">
    <property type="entry name" value="FliF_N_dom"/>
</dbReference>
<keyword evidence="18" id="KW-1185">Reference proteome</keyword>
<gene>
    <name evidence="17" type="ORF">EC847_11529</name>
</gene>
<dbReference type="GO" id="GO:0003774">
    <property type="term" value="F:cytoskeletal motor activity"/>
    <property type="evidence" value="ECO:0007669"/>
    <property type="project" value="InterPro"/>
</dbReference>
<feature type="compositionally biased region" description="Basic and acidic residues" evidence="13">
    <location>
        <begin position="292"/>
        <end position="304"/>
    </location>
</feature>
<feature type="domain" description="Flagellar M-ring N-terminal" evidence="15">
    <location>
        <begin position="51"/>
        <end position="223"/>
    </location>
</feature>
<evidence type="ECO:0000256" key="12">
    <source>
        <dbReference type="PIRNR" id="PIRNR004862"/>
    </source>
</evidence>
<evidence type="ECO:0000313" key="18">
    <source>
        <dbReference type="Proteomes" id="UP000295530"/>
    </source>
</evidence>
<dbReference type="Pfam" id="PF01514">
    <property type="entry name" value="YscJ_FliF"/>
    <property type="match status" value="1"/>
</dbReference>
<reference evidence="17 18" key="1">
    <citation type="submission" date="2019-03" db="EMBL/GenBank/DDBJ databases">
        <title>Genomic analyses of the natural microbiome of Caenorhabditis elegans.</title>
        <authorList>
            <person name="Samuel B."/>
        </authorList>
    </citation>
    <scope>NUCLEOTIDE SEQUENCE [LARGE SCALE GENOMIC DNA]</scope>
    <source>
        <strain evidence="17 18">BIGb0156</strain>
    </source>
</reference>
<comment type="caution">
    <text evidence="17">The sequence shown here is derived from an EMBL/GenBank/DDBJ whole genome shotgun (WGS) entry which is preliminary data.</text>
</comment>
<evidence type="ECO:0000256" key="10">
    <source>
        <dbReference type="ARBA" id="ARBA00023143"/>
    </source>
</evidence>
<comment type="function">
    <text evidence="1 12">The M ring may be actively involved in energy transduction.</text>
</comment>
<evidence type="ECO:0000256" key="1">
    <source>
        <dbReference type="ARBA" id="ARBA00003820"/>
    </source>
</evidence>
<dbReference type="PRINTS" id="PR01009">
    <property type="entry name" value="FLGMRINGFLIF"/>
</dbReference>
<evidence type="ECO:0000256" key="14">
    <source>
        <dbReference type="SAM" id="Phobius"/>
    </source>
</evidence>
<comment type="subcellular location">
    <subcellularLocation>
        <location evidence="2 12">Bacterial flagellum basal body</location>
    </subcellularLocation>
    <subcellularLocation>
        <location evidence="3">Cell membrane</location>
        <topology evidence="3">Multi-pass membrane protein</topology>
    </subcellularLocation>
</comment>
<keyword evidence="6" id="KW-1003">Cell membrane</keyword>
<evidence type="ECO:0000256" key="11">
    <source>
        <dbReference type="ARBA" id="ARBA00025936"/>
    </source>
</evidence>
<keyword evidence="9 14" id="KW-0472">Membrane</keyword>
<dbReference type="GO" id="GO:0071973">
    <property type="term" value="P:bacterial-type flagellum-dependent cell motility"/>
    <property type="evidence" value="ECO:0007669"/>
    <property type="project" value="InterPro"/>
</dbReference>
<comment type="similarity">
    <text evidence="4 12">Belongs to the FliF family.</text>
</comment>
<keyword evidence="8 14" id="KW-1133">Transmembrane helix</keyword>
<proteinExistence type="inferred from homology"/>
<dbReference type="PIRSF" id="PIRSF004862">
    <property type="entry name" value="FliF"/>
    <property type="match status" value="1"/>
</dbReference>
<feature type="region of interest" description="Disordered" evidence="13">
    <location>
        <begin position="281"/>
        <end position="332"/>
    </location>
</feature>
<evidence type="ECO:0000256" key="3">
    <source>
        <dbReference type="ARBA" id="ARBA00004651"/>
    </source>
</evidence>
<evidence type="ECO:0000313" key="17">
    <source>
        <dbReference type="EMBL" id="TDN53601.1"/>
    </source>
</evidence>
<keyword evidence="17" id="KW-0282">Flagellum</keyword>
<dbReference type="Proteomes" id="UP000295530">
    <property type="component" value="Unassembled WGS sequence"/>
</dbReference>
<organism evidence="17 18">
    <name type="scientific">Scandinavium goeteborgense</name>
    <dbReference type="NCBI Taxonomy" id="1851514"/>
    <lineage>
        <taxon>Bacteria</taxon>
        <taxon>Pseudomonadati</taxon>
        <taxon>Pseudomonadota</taxon>
        <taxon>Gammaproteobacteria</taxon>
        <taxon>Enterobacterales</taxon>
        <taxon>Enterobacteriaceae</taxon>
        <taxon>Scandinavium</taxon>
    </lineage>
</organism>
<feature type="transmembrane region" description="Helical" evidence="14">
    <location>
        <begin position="433"/>
        <end position="454"/>
    </location>
</feature>
<comment type="subunit">
    <text evidence="11">The basal body constitutes a major portion of the flagellar organelle and consists of four rings (L,P,S, and M) mounted on a central rod. The M ring is integral to the inner membrane of the cell and may be connected to the flagellar rod via the S ring. The S (supramembrane ring) lies just distal to the M ring. The L and P rings lie in the outer membrane and the periplasmic space, respectively.</text>
</comment>
<dbReference type="Pfam" id="PF08345">
    <property type="entry name" value="YscJ_FliF_C"/>
    <property type="match status" value="1"/>
</dbReference>
<dbReference type="PANTHER" id="PTHR30046">
    <property type="entry name" value="FLAGELLAR M-RING PROTEIN"/>
    <property type="match status" value="1"/>
</dbReference>
<dbReference type="OrthoDB" id="8554211at2"/>
<dbReference type="InterPro" id="IPR045851">
    <property type="entry name" value="AMP-bd_C_sf"/>
</dbReference>
<evidence type="ECO:0000256" key="5">
    <source>
        <dbReference type="ARBA" id="ARBA00017949"/>
    </source>
</evidence>
<feature type="transmembrane region" description="Helical" evidence="14">
    <location>
        <begin position="26"/>
        <end position="51"/>
    </location>
</feature>
<evidence type="ECO:0000256" key="6">
    <source>
        <dbReference type="ARBA" id="ARBA00022475"/>
    </source>
</evidence>
<keyword evidence="17" id="KW-0966">Cell projection</keyword>
<dbReference type="EMBL" id="SNVX01000015">
    <property type="protein sequence ID" value="TDN53601.1"/>
    <property type="molecule type" value="Genomic_DNA"/>
</dbReference>
<dbReference type="PANTHER" id="PTHR30046:SF0">
    <property type="entry name" value="FLAGELLAR M-RING PROTEIN"/>
    <property type="match status" value="1"/>
</dbReference>
<evidence type="ECO:0000256" key="8">
    <source>
        <dbReference type="ARBA" id="ARBA00022989"/>
    </source>
</evidence>
<dbReference type="InterPro" id="IPR013556">
    <property type="entry name" value="Flag_M-ring_C"/>
</dbReference>
<dbReference type="InterPro" id="IPR000067">
    <property type="entry name" value="FlgMring_FliF"/>
</dbReference>
<evidence type="ECO:0000256" key="2">
    <source>
        <dbReference type="ARBA" id="ARBA00004117"/>
    </source>
</evidence>
<evidence type="ECO:0000259" key="15">
    <source>
        <dbReference type="Pfam" id="PF01514"/>
    </source>
</evidence>
<dbReference type="Gene3D" id="3.30.300.30">
    <property type="match status" value="1"/>
</dbReference>
<dbReference type="NCBIfam" id="TIGR00206">
    <property type="entry name" value="fliF"/>
    <property type="match status" value="1"/>
</dbReference>
<accession>A0A4R6E6S8</accession>
<evidence type="ECO:0000256" key="13">
    <source>
        <dbReference type="SAM" id="MobiDB-lite"/>
    </source>
</evidence>
<evidence type="ECO:0000256" key="7">
    <source>
        <dbReference type="ARBA" id="ARBA00022692"/>
    </source>
</evidence>
<dbReference type="AlphaFoldDB" id="A0A4R6E6S8"/>
<evidence type="ECO:0000256" key="4">
    <source>
        <dbReference type="ARBA" id="ARBA00007971"/>
    </source>
</evidence>